<dbReference type="EMBL" id="NBWU01000002">
    <property type="protein sequence ID" value="PCE64675.1"/>
    <property type="molecule type" value="Genomic_DNA"/>
</dbReference>
<name>A0A2A4GA94_9FLAO</name>
<evidence type="ECO:0000313" key="1">
    <source>
        <dbReference type="EMBL" id="PCE64675.1"/>
    </source>
</evidence>
<reference evidence="1 2" key="1">
    <citation type="submission" date="2017-04" db="EMBL/GenBank/DDBJ databases">
        <title>A new member of the family Flavobacteriaceae isolated from ascidians.</title>
        <authorList>
            <person name="Chen L."/>
        </authorList>
    </citation>
    <scope>NUCLEOTIDE SEQUENCE [LARGE SCALE GENOMIC DNA]</scope>
    <source>
        <strain evidence="1 2">HQA918</strain>
    </source>
</reference>
<dbReference type="Proteomes" id="UP000219559">
    <property type="component" value="Unassembled WGS sequence"/>
</dbReference>
<sequence length="627" mass="70178">MGIPILSFGQLKSQQDAAYTLGEYTGKAQYQYIITGIDTLKQGAFKLESTDLEALLEKGDTSFSIQGQFENDQPQGAWHFQLGEYQTDNMTSFSGAQYQINVSGVLQEAKGGIQNGKASGKWMFSNQSIENSKAVDTLFFSTFTFEEGLPIQQMRMEDGSHTLLGRFLRNGDTHDTWTLYSNNGNALENWHFSNGLLTQWEVKQNNHLEPVSIFDGNYDQMEAIPLDVGFLNLIKFYAGQGMAAPDTQTITLWKNYLTYSDTIEGLFAAMGANDFSLTPQVKAPHFQLEAQQQAYLDSIVGSIEISSQLAQNYLDDNHLNLLKRTDSSAQYHYDVLGALQQQFIQPLAELVSYKKQGIVDNLEASRWHSVLFPQGKPSSAISIPTNTGDTRIYQGPNAADYDFNEKSFLALLQMAQYTQGAVKDVATALDVILAQEKQQQSIVALEDEMMARSNRLNTALDSLGMVLPEYQNMFDQIKRTGEQSLASYAQISNAQNKSSEAENTVNCLHSLTELSMEVGQLPEKQQQISAQYTDAVYNPFTATIMDETVKKRIVSAYKDKIIPYLLGQIEDGLSCEEAATMPSLFKALHQRMADLRETDTAKMERKLRKEKDPRAVLHMFNLKPVGQ</sequence>
<proteinExistence type="predicted"/>
<keyword evidence="2" id="KW-1185">Reference proteome</keyword>
<evidence type="ECO:0000313" key="2">
    <source>
        <dbReference type="Proteomes" id="UP000219559"/>
    </source>
</evidence>
<organism evidence="1 2">
    <name type="scientific">Sediminicola luteus</name>
    <dbReference type="NCBI Taxonomy" id="319238"/>
    <lineage>
        <taxon>Bacteria</taxon>
        <taxon>Pseudomonadati</taxon>
        <taxon>Bacteroidota</taxon>
        <taxon>Flavobacteriia</taxon>
        <taxon>Flavobacteriales</taxon>
        <taxon>Flavobacteriaceae</taxon>
        <taxon>Sediminicola</taxon>
    </lineage>
</organism>
<accession>A0A2A4GA94</accession>
<comment type="caution">
    <text evidence="1">The sequence shown here is derived from an EMBL/GenBank/DDBJ whole genome shotgun (WGS) entry which is preliminary data.</text>
</comment>
<protein>
    <submittedName>
        <fullName evidence="1">Uncharacterized protein</fullName>
    </submittedName>
</protein>
<dbReference type="AlphaFoldDB" id="A0A2A4GA94"/>
<gene>
    <name evidence="1" type="ORF">B7P33_05750</name>
</gene>